<evidence type="ECO:0000256" key="10">
    <source>
        <dbReference type="HAMAP-Rule" id="MF_00033"/>
    </source>
</evidence>
<feature type="binding site" evidence="10">
    <location>
        <position position="196"/>
    </location>
    <ligand>
        <name>UDP-N-acetyl-alpha-D-glucosamine</name>
        <dbReference type="ChEBI" id="CHEBI:57705"/>
    </ligand>
</feature>
<dbReference type="STRING" id="456.Ljor_0145"/>
<feature type="domain" description="Glycosyl transferase family 28 C-terminal" evidence="12">
    <location>
        <begin position="190"/>
        <end position="338"/>
    </location>
</feature>
<comment type="caution">
    <text evidence="10">Lacks conserved residue(s) required for the propagation of feature annotation.</text>
</comment>
<organism evidence="13 14">
    <name type="scientific">Legionella jordanis</name>
    <dbReference type="NCBI Taxonomy" id="456"/>
    <lineage>
        <taxon>Bacteria</taxon>
        <taxon>Pseudomonadati</taxon>
        <taxon>Pseudomonadota</taxon>
        <taxon>Gammaproteobacteria</taxon>
        <taxon>Legionellales</taxon>
        <taxon>Legionellaceae</taxon>
        <taxon>Legionella</taxon>
    </lineage>
</organism>
<dbReference type="NCBIfam" id="TIGR01133">
    <property type="entry name" value="murG"/>
    <property type="match status" value="1"/>
</dbReference>
<dbReference type="Proteomes" id="UP000055035">
    <property type="component" value="Unassembled WGS sequence"/>
</dbReference>
<dbReference type="NCBIfam" id="NF009102">
    <property type="entry name" value="PRK12446.1"/>
    <property type="match status" value="1"/>
</dbReference>
<dbReference type="CDD" id="cd03785">
    <property type="entry name" value="GT28_MurG"/>
    <property type="match status" value="1"/>
</dbReference>
<gene>
    <name evidence="10 13" type="primary">murG</name>
    <name evidence="13" type="ORF">Ljor_0145</name>
</gene>
<keyword evidence="2 10" id="KW-0132">Cell division</keyword>
<dbReference type="AlphaFoldDB" id="A0A0W0VFQ5"/>
<evidence type="ECO:0000259" key="11">
    <source>
        <dbReference type="Pfam" id="PF03033"/>
    </source>
</evidence>
<dbReference type="OrthoDB" id="9808936at2"/>
<dbReference type="InterPro" id="IPR004276">
    <property type="entry name" value="GlycoTrans_28_N"/>
</dbReference>
<feature type="domain" description="Glycosyltransferase family 28 N-terminal" evidence="11">
    <location>
        <begin position="5"/>
        <end position="141"/>
    </location>
</feature>
<dbReference type="SUPFAM" id="SSF53756">
    <property type="entry name" value="UDP-Glycosyltransferase/glycogen phosphorylase"/>
    <property type="match status" value="1"/>
</dbReference>
<dbReference type="EMBL" id="LNYJ01000003">
    <property type="protein sequence ID" value="KTD18922.1"/>
    <property type="molecule type" value="Genomic_DNA"/>
</dbReference>
<comment type="similarity">
    <text evidence="10">Belongs to the glycosyltransferase 28 family. MurG subfamily.</text>
</comment>
<dbReference type="PATRIC" id="fig|456.5.peg.161"/>
<dbReference type="PANTHER" id="PTHR21015">
    <property type="entry name" value="UDP-N-ACETYLGLUCOSAMINE--N-ACETYLMURAMYL-(PENTAPEPTIDE) PYROPHOSPHORYL-UNDECAPRENOL N-ACETYLGLUCOSAMINE TRANSFERASE 1"/>
    <property type="match status" value="1"/>
</dbReference>
<dbReference type="UniPathway" id="UPA00219"/>
<feature type="binding site" evidence="10">
    <location>
        <position position="166"/>
    </location>
    <ligand>
        <name>UDP-N-acetyl-alpha-D-glucosamine</name>
        <dbReference type="ChEBI" id="CHEBI:57705"/>
    </ligand>
</feature>
<comment type="catalytic activity">
    <reaction evidence="10">
        <text>di-trans,octa-cis-undecaprenyl diphospho-N-acetyl-alpha-D-muramoyl-L-alanyl-D-glutamyl-meso-2,6-diaminopimeloyl-D-alanyl-D-alanine + UDP-N-acetyl-alpha-D-glucosamine = di-trans,octa-cis-undecaprenyl diphospho-[N-acetyl-alpha-D-glucosaminyl-(1-&gt;4)]-N-acetyl-alpha-D-muramoyl-L-alanyl-D-glutamyl-meso-2,6-diaminopimeloyl-D-alanyl-D-alanine + UDP + H(+)</text>
        <dbReference type="Rhea" id="RHEA:31227"/>
        <dbReference type="ChEBI" id="CHEBI:15378"/>
        <dbReference type="ChEBI" id="CHEBI:57705"/>
        <dbReference type="ChEBI" id="CHEBI:58223"/>
        <dbReference type="ChEBI" id="CHEBI:61387"/>
        <dbReference type="ChEBI" id="CHEBI:61388"/>
        <dbReference type="EC" id="2.4.1.227"/>
    </reaction>
</comment>
<dbReference type="GO" id="GO:0050511">
    <property type="term" value="F:undecaprenyldiphospho-muramoylpentapeptide beta-N-acetylglucosaminyltransferase activity"/>
    <property type="evidence" value="ECO:0007669"/>
    <property type="project" value="UniProtKB-UniRule"/>
</dbReference>
<evidence type="ECO:0000313" key="13">
    <source>
        <dbReference type="EMBL" id="KTD18922.1"/>
    </source>
</evidence>
<dbReference type="GO" id="GO:0009252">
    <property type="term" value="P:peptidoglycan biosynthetic process"/>
    <property type="evidence" value="ECO:0007669"/>
    <property type="project" value="UniProtKB-UniRule"/>
</dbReference>
<dbReference type="Gene3D" id="3.40.50.2000">
    <property type="entry name" value="Glycogen Phosphorylase B"/>
    <property type="match status" value="2"/>
</dbReference>
<comment type="function">
    <text evidence="10">Cell wall formation. Catalyzes the transfer of a GlcNAc subunit on undecaprenyl-pyrophosphoryl-MurNAc-pentapeptide (lipid intermediate I) to form undecaprenyl-pyrophosphoryl-MurNAc-(pentapeptide)GlcNAc (lipid intermediate II).</text>
</comment>
<keyword evidence="4 10" id="KW-0808">Transferase</keyword>
<dbReference type="GO" id="GO:0005975">
    <property type="term" value="P:carbohydrate metabolic process"/>
    <property type="evidence" value="ECO:0007669"/>
    <property type="project" value="InterPro"/>
</dbReference>
<dbReference type="GO" id="GO:0051301">
    <property type="term" value="P:cell division"/>
    <property type="evidence" value="ECO:0007669"/>
    <property type="project" value="UniProtKB-KW"/>
</dbReference>
<comment type="caution">
    <text evidence="13">The sequence shown here is derived from an EMBL/GenBank/DDBJ whole genome shotgun (WGS) entry which is preliminary data.</text>
</comment>
<comment type="pathway">
    <text evidence="10">Cell wall biogenesis; peptidoglycan biosynthesis.</text>
</comment>
<evidence type="ECO:0000256" key="5">
    <source>
        <dbReference type="ARBA" id="ARBA00022960"/>
    </source>
</evidence>
<dbReference type="Pfam" id="PF03033">
    <property type="entry name" value="Glyco_transf_28"/>
    <property type="match status" value="1"/>
</dbReference>
<comment type="subcellular location">
    <subcellularLocation>
        <location evidence="10">Cell membrane</location>
        <topology evidence="10">Peripheral membrane protein</topology>
        <orientation evidence="10">Cytoplasmic side</orientation>
    </subcellularLocation>
</comment>
<proteinExistence type="inferred from homology"/>
<dbReference type="GO" id="GO:0008360">
    <property type="term" value="P:regulation of cell shape"/>
    <property type="evidence" value="ECO:0007669"/>
    <property type="project" value="UniProtKB-KW"/>
</dbReference>
<protein>
    <recommendedName>
        <fullName evidence="10">UDP-N-acetylglucosamine--N-acetylmuramyl-(pentapeptide) pyrophosphoryl-undecaprenol N-acetylglucosamine transferase</fullName>
        <ecNumber evidence="10">2.4.1.227</ecNumber>
    </recommendedName>
    <alternativeName>
        <fullName evidence="10">Undecaprenyl-PP-MurNAc-pentapeptide-UDPGlcNAc GlcNAc transferase</fullName>
    </alternativeName>
</protein>
<dbReference type="RefSeq" id="WP_058469733.1">
    <property type="nucleotide sequence ID" value="NZ_CAAAIC010000005.1"/>
</dbReference>
<keyword evidence="9 10" id="KW-0961">Cell wall biogenesis/degradation</keyword>
<keyword evidence="7 10" id="KW-0472">Membrane</keyword>
<keyword evidence="1 10" id="KW-1003">Cell membrane</keyword>
<dbReference type="GO" id="GO:0005886">
    <property type="term" value="C:plasma membrane"/>
    <property type="evidence" value="ECO:0007669"/>
    <property type="project" value="UniProtKB-SubCell"/>
</dbReference>
<evidence type="ECO:0000256" key="1">
    <source>
        <dbReference type="ARBA" id="ARBA00022475"/>
    </source>
</evidence>
<keyword evidence="3 10" id="KW-0328">Glycosyltransferase</keyword>
<feature type="binding site" evidence="10">
    <location>
        <begin position="12"/>
        <end position="14"/>
    </location>
    <ligand>
        <name>UDP-N-acetyl-alpha-D-glucosamine</name>
        <dbReference type="ChEBI" id="CHEBI:57705"/>
    </ligand>
</feature>
<dbReference type="InterPro" id="IPR007235">
    <property type="entry name" value="Glyco_trans_28_C"/>
</dbReference>
<reference evidence="13 14" key="1">
    <citation type="submission" date="2015-11" db="EMBL/GenBank/DDBJ databases">
        <title>Genomic analysis of 38 Legionella species identifies large and diverse effector repertoires.</title>
        <authorList>
            <person name="Burstein D."/>
            <person name="Amaro F."/>
            <person name="Zusman T."/>
            <person name="Lifshitz Z."/>
            <person name="Cohen O."/>
            <person name="Gilbert J.A."/>
            <person name="Pupko T."/>
            <person name="Shuman H.A."/>
            <person name="Segal G."/>
        </authorList>
    </citation>
    <scope>NUCLEOTIDE SEQUENCE [LARGE SCALE GENOMIC DNA]</scope>
    <source>
        <strain evidence="13 14">BL-540</strain>
    </source>
</reference>
<accession>A0A0W0VFQ5</accession>
<evidence type="ECO:0000256" key="8">
    <source>
        <dbReference type="ARBA" id="ARBA00023306"/>
    </source>
</evidence>
<dbReference type="PANTHER" id="PTHR21015:SF27">
    <property type="entry name" value="UDP-N-ACETYLGLUCOSAMINE--N-ACETYLMURAMYL-(PENTAPEPTIDE) PYROPHOSPHORYL-UNDECAPRENOL N-ACETYLGLUCOSAMINE TRANSFERASE"/>
    <property type="match status" value="1"/>
</dbReference>
<dbReference type="EC" id="2.4.1.227" evidence="10"/>
<dbReference type="InterPro" id="IPR006009">
    <property type="entry name" value="GlcNAc_MurG"/>
</dbReference>
<evidence type="ECO:0000256" key="4">
    <source>
        <dbReference type="ARBA" id="ARBA00022679"/>
    </source>
</evidence>
<dbReference type="GO" id="GO:0071555">
    <property type="term" value="P:cell wall organization"/>
    <property type="evidence" value="ECO:0007669"/>
    <property type="project" value="UniProtKB-KW"/>
</dbReference>
<dbReference type="HAMAP" id="MF_00033">
    <property type="entry name" value="MurG"/>
    <property type="match status" value="1"/>
</dbReference>
<name>A0A0W0VFQ5_9GAMM</name>
<evidence type="ECO:0000256" key="2">
    <source>
        <dbReference type="ARBA" id="ARBA00022618"/>
    </source>
</evidence>
<feature type="binding site" evidence="10">
    <location>
        <position position="291"/>
    </location>
    <ligand>
        <name>UDP-N-acetyl-alpha-D-glucosamine</name>
        <dbReference type="ChEBI" id="CHEBI:57705"/>
    </ligand>
</feature>
<evidence type="ECO:0000313" key="14">
    <source>
        <dbReference type="Proteomes" id="UP000055035"/>
    </source>
</evidence>
<evidence type="ECO:0000259" key="12">
    <source>
        <dbReference type="Pfam" id="PF04101"/>
    </source>
</evidence>
<evidence type="ECO:0000256" key="9">
    <source>
        <dbReference type="ARBA" id="ARBA00023316"/>
    </source>
</evidence>
<keyword evidence="6 10" id="KW-0573">Peptidoglycan synthesis</keyword>
<evidence type="ECO:0000256" key="6">
    <source>
        <dbReference type="ARBA" id="ARBA00022984"/>
    </source>
</evidence>
<evidence type="ECO:0000256" key="3">
    <source>
        <dbReference type="ARBA" id="ARBA00022676"/>
    </source>
</evidence>
<dbReference type="GO" id="GO:0051991">
    <property type="term" value="F:UDP-N-acetyl-D-glucosamine:N-acetylmuramoyl-L-alanyl-D-glutamyl-meso-2,6-diaminopimelyl-D-alanyl-D-alanine-diphosphoundecaprenol 4-beta-N-acetylglucosaminlytransferase activity"/>
    <property type="evidence" value="ECO:0007669"/>
    <property type="project" value="RHEA"/>
</dbReference>
<dbReference type="Pfam" id="PF04101">
    <property type="entry name" value="Glyco_tran_28_C"/>
    <property type="match status" value="1"/>
</dbReference>
<keyword evidence="5 10" id="KW-0133">Cell shape</keyword>
<keyword evidence="8 10" id="KW-0131">Cell cycle</keyword>
<evidence type="ECO:0000256" key="7">
    <source>
        <dbReference type="ARBA" id="ARBA00023136"/>
    </source>
</evidence>
<sequence>MNPHIVFTGGGTAGHVTPNLALIDVLQDNGWQIDYIGSENGVEKDMICSLAIPYHAVSSGKLRRYFSWQNFIDPFRILLGIGQAYCLLKKIKPDLVFSKGGFVAFPVVVAAWLQRIPAIAHESDLTPGLANRLTFPFVSKICLTFAAAKKHFKNQDKVEITGTPIRAELFKGSKDKGLELCGFNADKPCLLVMGGSQGSASLNEAVRRCLPVLCEQYQVVHLCGKGKIDKTLLNRVNYFQMEYAKDELADLLAASDLIVSRAGANALYEILALEKPHVLLPLSGKVSRGDQLQNARYFKEQGISTVIEEEQLCENSLMSAIHEVQENAQEIRKKIRALEIESATAKIIALIKEEMHVQSPEVV</sequence>
<keyword evidence="14" id="KW-1185">Reference proteome</keyword>